<accession>A0AC34R4C7</accession>
<protein>
    <submittedName>
        <fullName evidence="2">Uncharacterized protein</fullName>
    </submittedName>
</protein>
<evidence type="ECO:0000313" key="2">
    <source>
        <dbReference type="WBParaSite" id="JU765_v2.g3305.t1"/>
    </source>
</evidence>
<reference evidence="2" key="1">
    <citation type="submission" date="2022-11" db="UniProtKB">
        <authorList>
            <consortium name="WormBaseParasite"/>
        </authorList>
    </citation>
    <scope>IDENTIFICATION</scope>
</reference>
<sequence>MEKVVFFAFILFFTANAEPPPISGTGLNQEQMAENVKKFSEVYKLATQLMNLGGNVLSNVQTGSGARNYDGGDNGVLGEVVRPQFRGVSNYNSEPSSYGPSSASAPSYEDYGRKDSPYGNNAQGSNIQAIMDALTRSGAKPARPEPESGASTNFLSKLFGR</sequence>
<evidence type="ECO:0000313" key="1">
    <source>
        <dbReference type="Proteomes" id="UP000887576"/>
    </source>
</evidence>
<dbReference type="Proteomes" id="UP000887576">
    <property type="component" value="Unplaced"/>
</dbReference>
<dbReference type="WBParaSite" id="JU765_v2.g3305.t1">
    <property type="protein sequence ID" value="JU765_v2.g3305.t1"/>
    <property type="gene ID" value="JU765_v2.g3305"/>
</dbReference>
<name>A0AC34R4C7_9BILA</name>
<proteinExistence type="predicted"/>
<organism evidence="1 2">
    <name type="scientific">Panagrolaimus sp. JU765</name>
    <dbReference type="NCBI Taxonomy" id="591449"/>
    <lineage>
        <taxon>Eukaryota</taxon>
        <taxon>Metazoa</taxon>
        <taxon>Ecdysozoa</taxon>
        <taxon>Nematoda</taxon>
        <taxon>Chromadorea</taxon>
        <taxon>Rhabditida</taxon>
        <taxon>Tylenchina</taxon>
        <taxon>Panagrolaimomorpha</taxon>
        <taxon>Panagrolaimoidea</taxon>
        <taxon>Panagrolaimidae</taxon>
        <taxon>Panagrolaimus</taxon>
    </lineage>
</organism>